<gene>
    <name evidence="3" type="ORF">C8D78_2078</name>
</gene>
<comment type="caution">
    <text evidence="3">The sequence shown here is derived from an EMBL/GenBank/DDBJ whole genome shotgun (WGS) entry which is preliminary data.</text>
</comment>
<reference evidence="3 4" key="1">
    <citation type="submission" date="2018-10" db="EMBL/GenBank/DDBJ databases">
        <title>Genomic Encyclopedia of Type Strains, Phase IV (KMG-IV): sequencing the most valuable type-strain genomes for metagenomic binning, comparative biology and taxonomic classification.</title>
        <authorList>
            <person name="Goeker M."/>
        </authorList>
    </citation>
    <scope>NUCLEOTIDE SEQUENCE [LARGE SCALE GENOMIC DNA]</scope>
    <source>
        <strain evidence="3 4">DSM 25586</strain>
    </source>
</reference>
<dbReference type="SMART" id="SM00894">
    <property type="entry name" value="Excalibur"/>
    <property type="match status" value="1"/>
</dbReference>
<feature type="chain" id="PRO_5019714117" evidence="1">
    <location>
        <begin position="28"/>
        <end position="99"/>
    </location>
</feature>
<keyword evidence="1" id="KW-0732">Signal</keyword>
<feature type="domain" description="Excalibur calcium-binding" evidence="2">
    <location>
        <begin position="33"/>
        <end position="98"/>
    </location>
</feature>
<dbReference type="AlphaFoldDB" id="A0A495ERQ7"/>
<protein>
    <submittedName>
        <fullName evidence="3">Excalibur calcium-binding domain-containing protein</fullName>
    </submittedName>
</protein>
<organism evidence="3 4">
    <name type="scientific">Arthrobacter oryzae</name>
    <dbReference type="NCBI Taxonomy" id="409290"/>
    <lineage>
        <taxon>Bacteria</taxon>
        <taxon>Bacillati</taxon>
        <taxon>Actinomycetota</taxon>
        <taxon>Actinomycetes</taxon>
        <taxon>Micrococcales</taxon>
        <taxon>Micrococcaceae</taxon>
        <taxon>Arthrobacter</taxon>
    </lineage>
</organism>
<dbReference type="EMBL" id="RBIR01000004">
    <property type="protein sequence ID" value="RKR19333.1"/>
    <property type="molecule type" value="Genomic_DNA"/>
</dbReference>
<dbReference type="InterPro" id="IPR008613">
    <property type="entry name" value="Excalibur_Ca-bd_domain"/>
</dbReference>
<dbReference type="Proteomes" id="UP000276055">
    <property type="component" value="Unassembled WGS sequence"/>
</dbReference>
<feature type="signal peptide" evidence="1">
    <location>
        <begin position="1"/>
        <end position="27"/>
    </location>
</feature>
<dbReference type="Pfam" id="PF05901">
    <property type="entry name" value="Excalibur"/>
    <property type="match status" value="1"/>
</dbReference>
<evidence type="ECO:0000256" key="1">
    <source>
        <dbReference type="SAM" id="SignalP"/>
    </source>
</evidence>
<evidence type="ECO:0000313" key="4">
    <source>
        <dbReference type="Proteomes" id="UP000276055"/>
    </source>
</evidence>
<evidence type="ECO:0000259" key="2">
    <source>
        <dbReference type="SMART" id="SM00894"/>
    </source>
</evidence>
<proteinExistence type="predicted"/>
<name>A0A495ERQ7_9MICC</name>
<evidence type="ECO:0000313" key="3">
    <source>
        <dbReference type="EMBL" id="RKR19333.1"/>
    </source>
</evidence>
<sequence>MRLKKLIIASLAVSAVVLSATAVPASAAPAPKSYANCAALNKVYPHGVGRAGARDKTSGKRVTNFRVDNNVYYYNDGVGPRHVGEHDLDRDNDGIACEK</sequence>
<accession>A0A495ERQ7</accession>